<dbReference type="EMBL" id="CAJVPY010001315">
    <property type="protein sequence ID" value="CAG8516500.1"/>
    <property type="molecule type" value="Genomic_DNA"/>
</dbReference>
<protein>
    <submittedName>
        <fullName evidence="2">6686_t:CDS:1</fullName>
    </submittedName>
</protein>
<keyword evidence="3" id="KW-1185">Reference proteome</keyword>
<comment type="caution">
    <text evidence="2">The sequence shown here is derived from an EMBL/GenBank/DDBJ whole genome shotgun (WGS) entry which is preliminary data.</text>
</comment>
<keyword evidence="1" id="KW-0802">TPR repeat</keyword>
<evidence type="ECO:0000313" key="2">
    <source>
        <dbReference type="EMBL" id="CAG8516500.1"/>
    </source>
</evidence>
<accession>A0A9N9A3M4</accession>
<dbReference type="Gene3D" id="1.25.40.10">
    <property type="entry name" value="Tetratricopeptide repeat domain"/>
    <property type="match status" value="1"/>
</dbReference>
<name>A0A9N9A3M4_9GLOM</name>
<dbReference type="SUPFAM" id="SSF48452">
    <property type="entry name" value="TPR-like"/>
    <property type="match status" value="1"/>
</dbReference>
<dbReference type="OrthoDB" id="2357150at2759"/>
<gene>
    <name evidence="2" type="ORF">DERYTH_LOCUS3651</name>
</gene>
<proteinExistence type="predicted"/>
<feature type="repeat" description="TPR" evidence="1">
    <location>
        <begin position="35"/>
        <end position="68"/>
    </location>
</feature>
<evidence type="ECO:0000313" key="3">
    <source>
        <dbReference type="Proteomes" id="UP000789405"/>
    </source>
</evidence>
<reference evidence="2" key="1">
    <citation type="submission" date="2021-06" db="EMBL/GenBank/DDBJ databases">
        <authorList>
            <person name="Kallberg Y."/>
            <person name="Tangrot J."/>
            <person name="Rosling A."/>
        </authorList>
    </citation>
    <scope>NUCLEOTIDE SEQUENCE</scope>
    <source>
        <strain evidence="2">MA453B</strain>
    </source>
</reference>
<dbReference type="Proteomes" id="UP000789405">
    <property type="component" value="Unassembled WGS sequence"/>
</dbReference>
<dbReference type="PROSITE" id="PS50005">
    <property type="entry name" value="TPR"/>
    <property type="match status" value="1"/>
</dbReference>
<dbReference type="InterPro" id="IPR011990">
    <property type="entry name" value="TPR-like_helical_dom_sf"/>
</dbReference>
<evidence type="ECO:0000256" key="1">
    <source>
        <dbReference type="PROSITE-ProRule" id="PRU00339"/>
    </source>
</evidence>
<sequence length="788" mass="92415">MGRFTPSPSVFNTTSEIDEYVSQTFGTDISPDRIQYSWFSIANLYFKVGDYSKTEKYLLELLRLRSYDYEANDLLGTVYRRQGKLEAALVFYERALCGDNAPQHRALDAAELCIQLARKAKDEIEVKKFTDKSLFWIERARQVNKKYIPRAVQLLHQTYVIIVRYAERQSDRRGCLKHRDGSTPVTSIQWIDDTVKNLLTVEDTFIDPAFHIILSKALLKQLDHQRVWKHVLQRRYNFADSLEWNLFVKTNFPKLRKLAIIDSAKELLHESTELIFFACDNVTRLSLKLKPRDESGKLVKEFSDFIKTWDTSPSQNHQVVEKLTRYRQEYQSRSLRHDGYFQLKLASSDLSQFKLLTSRITQKNQEHLCAAYLKFKTCLNFRRETFRDSNRPITHFIYLMCQRLSDVSHQLLVLLHCFDYDWLNKSDSTTHVFSQYEDDVKQNFVLPSYDGLLLVLEQNVGNNRLTELSTLKWFVRMANQIDKIAFCAPYDLDRFLAVSAWYMESGVLREWLRYIFPRLQNYSEIPEPEEHHDTPSSIQTLSSLFANKLNLDQMGTGLAGFLSKQEKIKKNLIIEIPTLTDIELFLLILLIQRHYHCVVNQGAESLGQILYLSSQECWKSRESQVKFWRTLLSWYGKIDPDKRIYPSDLMSNEEFSQCIKEIRGDINLNDDDYNDQIELKSDYKSKTRYQRLDTKVLITVFYKNTLFQTKGQNAGRPYKFALASTELVTHDQWVEQNHVKELVAKGITDVLLQEIKTDILRQVYKGPFGSSLVYPDNNPNFGKSDFNY</sequence>
<organism evidence="2 3">
    <name type="scientific">Dentiscutata erythropus</name>
    <dbReference type="NCBI Taxonomy" id="1348616"/>
    <lineage>
        <taxon>Eukaryota</taxon>
        <taxon>Fungi</taxon>
        <taxon>Fungi incertae sedis</taxon>
        <taxon>Mucoromycota</taxon>
        <taxon>Glomeromycotina</taxon>
        <taxon>Glomeromycetes</taxon>
        <taxon>Diversisporales</taxon>
        <taxon>Gigasporaceae</taxon>
        <taxon>Dentiscutata</taxon>
    </lineage>
</organism>
<dbReference type="AlphaFoldDB" id="A0A9N9A3M4"/>
<dbReference type="InterPro" id="IPR019734">
    <property type="entry name" value="TPR_rpt"/>
</dbReference>